<reference evidence="2" key="2">
    <citation type="submission" date="2012-10" db="EMBL/GenBank/DDBJ databases">
        <title>Improved high-quality draft of Thermaerobacter subterraneus C21, DSM 13965.</title>
        <authorList>
            <consortium name="DOE Joint Genome Institute"/>
            <person name="Eisen J."/>
            <person name="Huntemann M."/>
            <person name="Wei C.-L."/>
            <person name="Han J."/>
            <person name="Detter J.C."/>
            <person name="Han C."/>
            <person name="Tapia R."/>
            <person name="Chen A."/>
            <person name="Kyrpides N."/>
            <person name="Mavromatis K."/>
            <person name="Markowitz V."/>
            <person name="Szeto E."/>
            <person name="Ivanova N."/>
            <person name="Mikhailova N."/>
            <person name="Ovchinnikova G."/>
            <person name="Pagani I."/>
            <person name="Pati A."/>
            <person name="Goodwin L."/>
            <person name="Nordberg H.P."/>
            <person name="Cantor M.N."/>
            <person name="Hua S.X."/>
            <person name="Woyke T."/>
            <person name="Eisen J."/>
            <person name="Klenk H.-P."/>
        </authorList>
    </citation>
    <scope>NUCLEOTIDE SEQUENCE [LARGE SCALE GENOMIC DNA]</scope>
    <source>
        <strain evidence="2">DSM 13965</strain>
    </source>
</reference>
<dbReference type="Proteomes" id="UP000005710">
    <property type="component" value="Unassembled WGS sequence"/>
</dbReference>
<dbReference type="Pfam" id="PF05193">
    <property type="entry name" value="Peptidase_M16_C"/>
    <property type="match status" value="1"/>
</dbReference>
<dbReference type="STRING" id="867903.ThesuDRAFT_01491"/>
<dbReference type="InterPro" id="IPR007863">
    <property type="entry name" value="Peptidase_M16_C"/>
</dbReference>
<proteinExistence type="predicted"/>
<dbReference type="OrthoDB" id="9762085at2"/>
<dbReference type="Gene3D" id="3.30.830.10">
    <property type="entry name" value="Metalloenzyme, LuxS/M16 peptidase-like"/>
    <property type="match status" value="2"/>
</dbReference>
<organism evidence="2 3">
    <name type="scientific">Thermaerobacter subterraneus DSM 13965</name>
    <dbReference type="NCBI Taxonomy" id="867903"/>
    <lineage>
        <taxon>Bacteria</taxon>
        <taxon>Bacillati</taxon>
        <taxon>Bacillota</taxon>
        <taxon>Clostridia</taxon>
        <taxon>Eubacteriales</taxon>
        <taxon>Clostridiales Family XVII. Incertae Sedis</taxon>
        <taxon>Thermaerobacter</taxon>
    </lineage>
</organism>
<comment type="caution">
    <text evidence="2">The sequence shown here is derived from an EMBL/GenBank/DDBJ whole genome shotgun (WGS) entry which is preliminary data.</text>
</comment>
<reference evidence="2" key="1">
    <citation type="submission" date="2010-10" db="EMBL/GenBank/DDBJ databases">
        <authorList>
            <consortium name="US DOE Joint Genome Institute (JGI-PGF)"/>
            <person name="Lucas S."/>
            <person name="Copeland A."/>
            <person name="Lapidus A."/>
            <person name="Bruce D."/>
            <person name="Goodwin L."/>
            <person name="Pitluck S."/>
            <person name="Kyrpides N."/>
            <person name="Mavromatis K."/>
            <person name="Detter J.C."/>
            <person name="Han C."/>
            <person name="Land M."/>
            <person name="Hauser L."/>
            <person name="Markowitz V."/>
            <person name="Cheng J.-F."/>
            <person name="Hugenholtz P."/>
            <person name="Woyke T."/>
            <person name="Wu D."/>
            <person name="Pukall R."/>
            <person name="Wahrenburg C."/>
            <person name="Brambilla E."/>
            <person name="Klenk H.-P."/>
            <person name="Eisen J.A."/>
        </authorList>
    </citation>
    <scope>NUCLEOTIDE SEQUENCE [LARGE SCALE GENOMIC DNA]</scope>
    <source>
        <strain evidence="2">DSM 13965</strain>
    </source>
</reference>
<sequence>MSGGLDLGRAAGFIRHDLPGLRVHVRPDPRFKRVAAVLAWQMPLATDTASPFALLPRLLRRGTRHHPDLPALERALAELYGANLGAGVEKMGDRHVATLTLTWPAGRFVPGAREEGAGGLVARAAGLLMEVFTDPYLDGTGFPADRVAEEKEAQIQRIRALVNDKATYALRHCLEHLCAGEPYGLSELGDRERLAMLDGEDLLRMHRRVRAVAPLDLFVAGPVEPGSLVEAVAAAWERAGGGPREVLSLPPAVIRGPRPEPRRVEETLPMEQGWLVLGLRAPIGFDHPLRPALEMYNGILGGFVHSKLFLNVRERASLAYSAWSRLVRGKGLILAMAGIDPRRRQDAEAIMLRQVEDMAAGRISDEELEATRRSLVERLRAELDQPGALIRAALEAEVHGHRDDPEELIRAWQGMGRADIQAVARQVGLDTVYFLHGGSGTQGREGGHGTA</sequence>
<accession>K6PRZ9</accession>
<dbReference type="InterPro" id="IPR011249">
    <property type="entry name" value="Metalloenz_LuxS/M16"/>
</dbReference>
<dbReference type="SUPFAM" id="SSF63411">
    <property type="entry name" value="LuxS/MPP-like metallohydrolase"/>
    <property type="match status" value="2"/>
</dbReference>
<dbReference type="EMBL" id="AENY02000002">
    <property type="protein sequence ID" value="EKP95732.1"/>
    <property type="molecule type" value="Genomic_DNA"/>
</dbReference>
<dbReference type="NCBIfam" id="NF047422">
    <property type="entry name" value="YfmF_fam"/>
    <property type="match status" value="1"/>
</dbReference>
<dbReference type="PANTHER" id="PTHR11851:SF186">
    <property type="entry name" value="INACTIVE METALLOPROTEASE YMFF-RELATED"/>
    <property type="match status" value="1"/>
</dbReference>
<protein>
    <submittedName>
        <fullName evidence="2">Zn-dependent peptidase</fullName>
    </submittedName>
</protein>
<evidence type="ECO:0000313" key="3">
    <source>
        <dbReference type="Proteomes" id="UP000005710"/>
    </source>
</evidence>
<dbReference type="AlphaFoldDB" id="K6PRZ9"/>
<dbReference type="GO" id="GO:0046872">
    <property type="term" value="F:metal ion binding"/>
    <property type="evidence" value="ECO:0007669"/>
    <property type="project" value="InterPro"/>
</dbReference>
<feature type="domain" description="Peptidase M16 C-terminal" evidence="1">
    <location>
        <begin position="201"/>
        <end position="375"/>
    </location>
</feature>
<evidence type="ECO:0000259" key="1">
    <source>
        <dbReference type="Pfam" id="PF05193"/>
    </source>
</evidence>
<dbReference type="PANTHER" id="PTHR11851">
    <property type="entry name" value="METALLOPROTEASE"/>
    <property type="match status" value="1"/>
</dbReference>
<dbReference type="HOGENOM" id="CLU_052943_0_0_9"/>
<dbReference type="RefSeq" id="WP_006903761.1">
    <property type="nucleotide sequence ID" value="NZ_JH976535.1"/>
</dbReference>
<keyword evidence="3" id="KW-1185">Reference proteome</keyword>
<gene>
    <name evidence="2" type="ORF">ThesuDRAFT_01491</name>
</gene>
<dbReference type="InterPro" id="IPR050361">
    <property type="entry name" value="MPP/UQCRC_Complex"/>
</dbReference>
<dbReference type="eggNOG" id="COG0612">
    <property type="taxonomic scope" value="Bacteria"/>
</dbReference>
<evidence type="ECO:0000313" key="2">
    <source>
        <dbReference type="EMBL" id="EKP95732.1"/>
    </source>
</evidence>
<name>K6PRZ9_9FIRM</name>